<dbReference type="NCBIfam" id="TIGR00044">
    <property type="entry name" value="YggS family pyridoxal phosphate-dependent enzyme"/>
    <property type="match status" value="1"/>
</dbReference>
<dbReference type="InterPro" id="IPR001608">
    <property type="entry name" value="Ala_racemase_N"/>
</dbReference>
<feature type="compositionally biased region" description="Low complexity" evidence="4">
    <location>
        <begin position="262"/>
        <end position="277"/>
    </location>
</feature>
<dbReference type="GO" id="GO:0030170">
    <property type="term" value="F:pyridoxal phosphate binding"/>
    <property type="evidence" value="ECO:0007669"/>
    <property type="project" value="UniProtKB-UniRule"/>
</dbReference>
<dbReference type="FunFam" id="3.20.20.10:FF:000007">
    <property type="entry name" value="Pyridoxal phosphate homeostasis protein"/>
    <property type="match status" value="1"/>
</dbReference>
<reference evidence="7" key="1">
    <citation type="submission" date="2025-08" db="UniProtKB">
        <authorList>
            <consortium name="RefSeq"/>
        </authorList>
    </citation>
    <scope>IDENTIFICATION</scope>
    <source>
        <tissue evidence="7">Gonad</tissue>
    </source>
</reference>
<feature type="region of interest" description="Disordered" evidence="4">
    <location>
        <begin position="248"/>
        <end position="296"/>
    </location>
</feature>
<evidence type="ECO:0000313" key="7">
    <source>
        <dbReference type="RefSeq" id="XP_019646319.1"/>
    </source>
</evidence>
<dbReference type="PANTHER" id="PTHR10146">
    <property type="entry name" value="PROLINE SYNTHETASE CO-TRANSCRIBED BACTERIAL HOMOLOG PROTEIN"/>
    <property type="match status" value="1"/>
</dbReference>
<evidence type="ECO:0000256" key="3">
    <source>
        <dbReference type="RuleBase" id="RU004514"/>
    </source>
</evidence>
<dbReference type="AlphaFoldDB" id="A0A6P5AJ74"/>
<dbReference type="CDD" id="cd06822">
    <property type="entry name" value="PLPDE_III_YBL036c_euk"/>
    <property type="match status" value="1"/>
</dbReference>
<feature type="compositionally biased region" description="Basic and acidic residues" evidence="4">
    <location>
        <begin position="280"/>
        <end position="289"/>
    </location>
</feature>
<dbReference type="SUPFAM" id="SSF51419">
    <property type="entry name" value="PLP-binding barrel"/>
    <property type="match status" value="1"/>
</dbReference>
<keyword evidence="6" id="KW-1185">Reference proteome</keyword>
<evidence type="ECO:0000259" key="5">
    <source>
        <dbReference type="Pfam" id="PF01168"/>
    </source>
</evidence>
<dbReference type="PANTHER" id="PTHR10146:SF14">
    <property type="entry name" value="PYRIDOXAL PHOSPHATE HOMEOSTASIS PROTEIN"/>
    <property type="match status" value="1"/>
</dbReference>
<keyword evidence="1 2" id="KW-0663">Pyridoxal phosphate</keyword>
<dbReference type="InterPro" id="IPR029066">
    <property type="entry name" value="PLP-binding_barrel"/>
</dbReference>
<sequence length="296" mass="33238">MRRFAAMASDSEVGRALRSVLDRVQTAATKRSQDLPKVQPRLVAVTKTKPKDLILSAYKAGQRHFGENYVQELTDKASDPEIVGQLNDIRWHFIGHLQRNKVNKVTGIPNLYMVETVDSEKLATAINASWEKLGRTERLRVMVQVNTSREEQKHGIPPEQVCELYKHVVENCPHLQAVGIMTIGVYDYDLRNGPNPDFQVLLKCRTDICQAFNLQPEEVELSMGMSTDFEHAIEVGSTNIRVGSTIFGAREYPGSKPPPKTTPNNPNATPNNQQQQTSTDKVESTRQEIDSLNIKS</sequence>
<name>A0A6P5AJ74_BRABE</name>
<dbReference type="HAMAP" id="MF_02087">
    <property type="entry name" value="PLP_homeostasis"/>
    <property type="match status" value="1"/>
</dbReference>
<dbReference type="KEGG" id="bbel:109486854"/>
<feature type="modified residue" description="N6-(pyridoxal phosphate)lysine" evidence="2">
    <location>
        <position position="47"/>
    </location>
</feature>
<organism evidence="6 7">
    <name type="scientific">Branchiostoma belcheri</name>
    <name type="common">Amphioxus</name>
    <dbReference type="NCBI Taxonomy" id="7741"/>
    <lineage>
        <taxon>Eukaryota</taxon>
        <taxon>Metazoa</taxon>
        <taxon>Chordata</taxon>
        <taxon>Cephalochordata</taxon>
        <taxon>Leptocardii</taxon>
        <taxon>Amphioxiformes</taxon>
        <taxon>Branchiostomatidae</taxon>
        <taxon>Branchiostoma</taxon>
    </lineage>
</organism>
<feature type="domain" description="Alanine racemase N-terminal" evidence="5">
    <location>
        <begin position="37"/>
        <end position="250"/>
    </location>
</feature>
<dbReference type="PROSITE" id="PS01211">
    <property type="entry name" value="UPF0001"/>
    <property type="match status" value="1"/>
</dbReference>
<comment type="similarity">
    <text evidence="2 3">Belongs to the pyridoxal phosphate-binding protein YggS/PROSC family.</text>
</comment>
<dbReference type="InterPro" id="IPR011078">
    <property type="entry name" value="PyrdxlP_homeostasis"/>
</dbReference>
<dbReference type="GeneID" id="109486854"/>
<protein>
    <recommendedName>
        <fullName evidence="2">Pyridoxal phosphate homeostasis protein</fullName>
        <shortName evidence="2">PLP homeostasis protein</shortName>
    </recommendedName>
</protein>
<dbReference type="Proteomes" id="UP000515135">
    <property type="component" value="Unplaced"/>
</dbReference>
<evidence type="ECO:0000256" key="1">
    <source>
        <dbReference type="ARBA" id="ARBA00022898"/>
    </source>
</evidence>
<dbReference type="RefSeq" id="XP_019646319.1">
    <property type="nucleotide sequence ID" value="XM_019790760.1"/>
</dbReference>
<comment type="function">
    <text evidence="2">Pyridoxal 5'-phosphate (PLP)-binding protein, which may be involved in intracellular homeostatic regulation of pyridoxal 5'-phosphate (PLP), the active form of vitamin B6.</text>
</comment>
<evidence type="ECO:0000256" key="4">
    <source>
        <dbReference type="SAM" id="MobiDB-lite"/>
    </source>
</evidence>
<evidence type="ECO:0000313" key="6">
    <source>
        <dbReference type="Proteomes" id="UP000515135"/>
    </source>
</evidence>
<dbReference type="OrthoDB" id="10264196at2759"/>
<proteinExistence type="inferred from homology"/>
<accession>A0A6P5AJ74</accession>
<dbReference type="Pfam" id="PF01168">
    <property type="entry name" value="Ala_racemase_N"/>
    <property type="match status" value="1"/>
</dbReference>
<gene>
    <name evidence="7" type="primary">LOC109486854</name>
</gene>
<evidence type="ECO:0000256" key="2">
    <source>
        <dbReference type="HAMAP-Rule" id="MF_03225"/>
    </source>
</evidence>
<dbReference type="Gene3D" id="3.20.20.10">
    <property type="entry name" value="Alanine racemase"/>
    <property type="match status" value="1"/>
</dbReference>